<evidence type="ECO:0000259" key="3">
    <source>
        <dbReference type="Pfam" id="PF13400"/>
    </source>
</evidence>
<dbReference type="NCBIfam" id="TIGR03816">
    <property type="entry name" value="tadE_like_DECH"/>
    <property type="match status" value="1"/>
</dbReference>
<protein>
    <recommendedName>
        <fullName evidence="3">Putative Flp pilus-assembly TadG-like N-terminal domain-containing protein</fullName>
    </recommendedName>
</protein>
<feature type="domain" description="Putative Flp pilus-assembly TadG-like N-terminal" evidence="3">
    <location>
        <begin position="7"/>
        <end position="53"/>
    </location>
</feature>
<dbReference type="EMBL" id="BNAY01000005">
    <property type="protein sequence ID" value="GHH23945.1"/>
    <property type="molecule type" value="Genomic_DNA"/>
</dbReference>
<accession>A0ABQ3LTW8</accession>
<keyword evidence="5" id="KW-1185">Reference proteome</keyword>
<keyword evidence="2" id="KW-1133">Transmembrane helix</keyword>
<feature type="transmembrane region" description="Helical" evidence="2">
    <location>
        <begin position="12"/>
        <end position="32"/>
    </location>
</feature>
<gene>
    <name evidence="4" type="ORF">GCM10017790_47550</name>
</gene>
<dbReference type="RefSeq" id="WP_191256654.1">
    <property type="nucleotide sequence ID" value="NZ_BNAY01000005.1"/>
</dbReference>
<organism evidence="4 5">
    <name type="scientific">Amycolatopsis oliviviridis</name>
    <dbReference type="NCBI Taxonomy" id="1471590"/>
    <lineage>
        <taxon>Bacteria</taxon>
        <taxon>Bacillati</taxon>
        <taxon>Actinomycetota</taxon>
        <taxon>Actinomycetes</taxon>
        <taxon>Pseudonocardiales</taxon>
        <taxon>Pseudonocardiaceae</taxon>
        <taxon>Amycolatopsis</taxon>
    </lineage>
</organism>
<feature type="region of interest" description="Disordered" evidence="1">
    <location>
        <begin position="93"/>
        <end position="118"/>
    </location>
</feature>
<keyword evidence="2" id="KW-0472">Membrane</keyword>
<proteinExistence type="predicted"/>
<reference evidence="5" key="1">
    <citation type="journal article" date="2019" name="Int. J. Syst. Evol. Microbiol.">
        <title>The Global Catalogue of Microorganisms (GCM) 10K type strain sequencing project: providing services to taxonomists for standard genome sequencing and annotation.</title>
        <authorList>
            <consortium name="The Broad Institute Genomics Platform"/>
            <consortium name="The Broad Institute Genome Sequencing Center for Infectious Disease"/>
            <person name="Wu L."/>
            <person name="Ma J."/>
        </authorList>
    </citation>
    <scope>NUCLEOTIDE SEQUENCE [LARGE SCALE GENOMIC DNA]</scope>
    <source>
        <strain evidence="5">CGMCC 4.7683</strain>
    </source>
</reference>
<dbReference type="InterPro" id="IPR028087">
    <property type="entry name" value="Tad_N"/>
</dbReference>
<keyword evidence="2" id="KW-0812">Transmembrane</keyword>
<comment type="caution">
    <text evidence="4">The sequence shown here is derived from an EMBL/GenBank/DDBJ whole genome shotgun (WGS) entry which is preliminary data.</text>
</comment>
<sequence length="118" mass="12110">MSGDDRGVATAWTASIVAVLICAAAFTFWIGAAATTRHRTEAAADLAALAAASHAADGPGAACDRARQVAVRMAVTLLTCRWERGDALVEVRSEPSGRPAVTGRAEARARAGPVSRPP</sequence>
<dbReference type="InterPro" id="IPR021202">
    <property type="entry name" value="Rv3654c-like"/>
</dbReference>
<dbReference type="Pfam" id="PF13400">
    <property type="entry name" value="Tad"/>
    <property type="match status" value="1"/>
</dbReference>
<evidence type="ECO:0000256" key="1">
    <source>
        <dbReference type="SAM" id="MobiDB-lite"/>
    </source>
</evidence>
<dbReference type="Proteomes" id="UP000635387">
    <property type="component" value="Unassembled WGS sequence"/>
</dbReference>
<evidence type="ECO:0000313" key="5">
    <source>
        <dbReference type="Proteomes" id="UP000635387"/>
    </source>
</evidence>
<evidence type="ECO:0000313" key="4">
    <source>
        <dbReference type="EMBL" id="GHH23945.1"/>
    </source>
</evidence>
<name>A0ABQ3LTW8_9PSEU</name>
<evidence type="ECO:0000256" key="2">
    <source>
        <dbReference type="SAM" id="Phobius"/>
    </source>
</evidence>